<reference evidence="1" key="1">
    <citation type="submission" date="2023-01" db="EMBL/GenBank/DDBJ databases">
        <title>Genome sequencing of Photorhabdus bodei 09-20.</title>
        <authorList>
            <person name="Kalindamar S."/>
            <person name="Kumru S."/>
        </authorList>
    </citation>
    <scope>NUCLEOTIDE SEQUENCE</scope>
    <source>
        <strain evidence="1">09-20</strain>
    </source>
</reference>
<comment type="caution">
    <text evidence="1">The sequence shown here is derived from an EMBL/GenBank/DDBJ whole genome shotgun (WGS) entry which is preliminary data.</text>
</comment>
<protein>
    <submittedName>
        <fullName evidence="1">Uncharacterized protein</fullName>
    </submittedName>
</protein>
<sequence>MSTLDDHYNGHLIVQGKGIGGRLEMLGINIPLGTMDNVVHENID</sequence>
<dbReference type="Proteomes" id="UP001212996">
    <property type="component" value="Unassembled WGS sequence"/>
</dbReference>
<dbReference type="RefSeq" id="WP_262977727.1">
    <property type="nucleotide sequence ID" value="NZ_CAWQNU010000013.1"/>
</dbReference>
<accession>A0AAW6BGY3</accession>
<proteinExistence type="predicted"/>
<dbReference type="EMBL" id="JAQMFO010000003">
    <property type="protein sequence ID" value="MDB6371109.1"/>
    <property type="molecule type" value="Genomic_DNA"/>
</dbReference>
<evidence type="ECO:0000313" key="2">
    <source>
        <dbReference type="Proteomes" id="UP001212996"/>
    </source>
</evidence>
<name>A0AAW6BGY3_9GAMM</name>
<organism evidence="1 2">
    <name type="scientific">Photorhabdus bodei</name>
    <dbReference type="NCBI Taxonomy" id="2029681"/>
    <lineage>
        <taxon>Bacteria</taxon>
        <taxon>Pseudomonadati</taxon>
        <taxon>Pseudomonadota</taxon>
        <taxon>Gammaproteobacteria</taxon>
        <taxon>Enterobacterales</taxon>
        <taxon>Morganellaceae</taxon>
        <taxon>Photorhabdus</taxon>
    </lineage>
</organism>
<dbReference type="AlphaFoldDB" id="A0AAW6BGY3"/>
<gene>
    <name evidence="1" type="ORF">PH362_03780</name>
</gene>
<evidence type="ECO:0000313" key="1">
    <source>
        <dbReference type="EMBL" id="MDB6371109.1"/>
    </source>
</evidence>